<organism evidence="2">
    <name type="scientific">Lacrimispora sp. BS-2</name>
    <dbReference type="NCBI Taxonomy" id="3151850"/>
    <lineage>
        <taxon>Bacteria</taxon>
        <taxon>Bacillati</taxon>
        <taxon>Bacillota</taxon>
        <taxon>Clostridia</taxon>
        <taxon>Lachnospirales</taxon>
        <taxon>Lachnospiraceae</taxon>
        <taxon>Lacrimispora</taxon>
    </lineage>
</organism>
<dbReference type="NCBIfam" id="TIGR03930">
    <property type="entry name" value="WXG100_ESAT6"/>
    <property type="match status" value="1"/>
</dbReference>
<dbReference type="AlphaFoldDB" id="A0AAU7PJC3"/>
<sequence length="99" mass="11041">MGLITVSSAQLKSTATELRSLNNNFKSQVGNLESSEGTLASMWEGQAKTAFHNAFTKDKGQMNVFYQEIEKYCTVLETIAAKYDRTEDTNAETATTRNY</sequence>
<reference evidence="2" key="1">
    <citation type="submission" date="2024-06" db="EMBL/GenBank/DDBJ databases">
        <title>Lacrimispora cavernae sp. nov., a novel anaerobe isolated from bat guano pile inside a cave.</title>
        <authorList>
            <person name="Miller S.L."/>
            <person name="Lu N."/>
            <person name="King J."/>
            <person name="Sankaranarayanan K."/>
            <person name="Lawson P.A."/>
        </authorList>
    </citation>
    <scope>NUCLEOTIDE SEQUENCE</scope>
    <source>
        <strain evidence="2">BS-2</strain>
    </source>
</reference>
<dbReference type="RefSeq" id="WP_349943929.1">
    <property type="nucleotide sequence ID" value="NZ_CP157940.1"/>
</dbReference>
<comment type="similarity">
    <text evidence="1">Belongs to the WXG100 family.</text>
</comment>
<accession>A0AAU7PJC3</accession>
<name>A0AAU7PJC3_9FIRM</name>
<dbReference type="Gene3D" id="1.10.287.1060">
    <property type="entry name" value="ESAT-6-like"/>
    <property type="match status" value="1"/>
</dbReference>
<dbReference type="InterPro" id="IPR010310">
    <property type="entry name" value="T7SS_ESAT-6-like"/>
</dbReference>
<evidence type="ECO:0000313" key="2">
    <source>
        <dbReference type="EMBL" id="XBS52434.1"/>
    </source>
</evidence>
<evidence type="ECO:0000256" key="1">
    <source>
        <dbReference type="RuleBase" id="RU362001"/>
    </source>
</evidence>
<gene>
    <name evidence="2" type="ORF">ABFV83_11335</name>
</gene>
<protein>
    <recommendedName>
        <fullName evidence="1">ESAT-6-like protein</fullName>
    </recommendedName>
</protein>
<proteinExistence type="inferred from homology"/>
<dbReference type="SUPFAM" id="SSF140453">
    <property type="entry name" value="EsxAB dimer-like"/>
    <property type="match status" value="1"/>
</dbReference>
<dbReference type="Pfam" id="PF06013">
    <property type="entry name" value="WXG100"/>
    <property type="match status" value="1"/>
</dbReference>
<dbReference type="InterPro" id="IPR036689">
    <property type="entry name" value="ESAT-6-like_sf"/>
</dbReference>
<dbReference type="EMBL" id="CP157940">
    <property type="protein sequence ID" value="XBS52434.1"/>
    <property type="molecule type" value="Genomic_DNA"/>
</dbReference>